<dbReference type="Proteomes" id="UP001523392">
    <property type="component" value="Unassembled WGS sequence"/>
</dbReference>
<keyword evidence="2" id="KW-1185">Reference proteome</keyword>
<proteinExistence type="predicted"/>
<dbReference type="Gene3D" id="3.90.1720.10">
    <property type="entry name" value="endopeptidase domain like (from Nostoc punctiforme)"/>
    <property type="match status" value="1"/>
</dbReference>
<sequence length="136" mass="14606">MPDGTAIIAACEAEWDAHKSDCSGYLKAVARRFDITVIGQANAIIAALRQGWQQALDGPSAAALATAGHFVIGGLEAEPNGHVVIVVPGELNRGRYPRAYWGKLGGIGRRNETINWSWNAADRDRIGYWHSQAPVG</sequence>
<organism evidence="1 2">
    <name type="scientific">Siccirubricoccus soli</name>
    <dbReference type="NCBI Taxonomy" id="2899147"/>
    <lineage>
        <taxon>Bacteria</taxon>
        <taxon>Pseudomonadati</taxon>
        <taxon>Pseudomonadota</taxon>
        <taxon>Alphaproteobacteria</taxon>
        <taxon>Acetobacterales</taxon>
        <taxon>Roseomonadaceae</taxon>
        <taxon>Siccirubricoccus</taxon>
    </lineage>
</organism>
<evidence type="ECO:0000313" key="1">
    <source>
        <dbReference type="EMBL" id="MCO6418640.1"/>
    </source>
</evidence>
<evidence type="ECO:0000313" key="2">
    <source>
        <dbReference type="Proteomes" id="UP001523392"/>
    </source>
</evidence>
<protein>
    <submittedName>
        <fullName evidence="1">Uncharacterized protein</fullName>
    </submittedName>
</protein>
<dbReference type="EMBL" id="JAFIRR010000146">
    <property type="protein sequence ID" value="MCO6418640.1"/>
    <property type="molecule type" value="Genomic_DNA"/>
</dbReference>
<comment type="caution">
    <text evidence="1">The sequence shown here is derived from an EMBL/GenBank/DDBJ whole genome shotgun (WGS) entry which is preliminary data.</text>
</comment>
<reference evidence="1 2" key="1">
    <citation type="submission" date="2021-12" db="EMBL/GenBank/DDBJ databases">
        <title>Siccirubricoccus leaddurans sp. nov., a high concentration Zn2+ tolerance bacterium.</title>
        <authorList>
            <person name="Cao Y."/>
        </authorList>
    </citation>
    <scope>NUCLEOTIDE SEQUENCE [LARGE SCALE GENOMIC DNA]</scope>
    <source>
        <strain evidence="1 2">KC 17139</strain>
    </source>
</reference>
<dbReference type="RefSeq" id="WP_252955268.1">
    <property type="nucleotide sequence ID" value="NZ_JAFIRR010000146.1"/>
</dbReference>
<name>A0ABT1D9M8_9PROT</name>
<accession>A0ABT1D9M8</accession>
<gene>
    <name evidence="1" type="ORF">JYK14_21135</name>
</gene>